<feature type="compositionally biased region" description="Basic and acidic residues" evidence="1">
    <location>
        <begin position="74"/>
        <end position="91"/>
    </location>
</feature>
<organism evidence="4">
    <name type="scientific">Selaginella moellendorffii</name>
    <name type="common">Spikemoss</name>
    <dbReference type="NCBI Taxonomy" id="88036"/>
    <lineage>
        <taxon>Eukaryota</taxon>
        <taxon>Viridiplantae</taxon>
        <taxon>Streptophyta</taxon>
        <taxon>Embryophyta</taxon>
        <taxon>Tracheophyta</taxon>
        <taxon>Lycopodiopsida</taxon>
        <taxon>Selaginellales</taxon>
        <taxon>Selaginellaceae</taxon>
        <taxon>Selaginella</taxon>
    </lineage>
</organism>
<feature type="compositionally biased region" description="Pro residues" evidence="1">
    <location>
        <begin position="361"/>
        <end position="375"/>
    </location>
</feature>
<feature type="region of interest" description="Disordered" evidence="1">
    <location>
        <begin position="621"/>
        <end position="692"/>
    </location>
</feature>
<feature type="compositionally biased region" description="Polar residues" evidence="1">
    <location>
        <begin position="307"/>
        <end position="317"/>
    </location>
</feature>
<dbReference type="InterPro" id="IPR048972">
    <property type="entry name" value="PMI1_PMIR1-2_C"/>
</dbReference>
<evidence type="ECO:0000256" key="1">
    <source>
        <dbReference type="SAM" id="MobiDB-lite"/>
    </source>
</evidence>
<feature type="region of interest" description="Disordered" evidence="1">
    <location>
        <begin position="1178"/>
        <end position="1276"/>
    </location>
</feature>
<proteinExistence type="predicted"/>
<feature type="compositionally biased region" description="Low complexity" evidence="1">
    <location>
        <begin position="378"/>
        <end position="392"/>
    </location>
</feature>
<evidence type="ECO:0000259" key="2">
    <source>
        <dbReference type="PROSITE" id="PS51840"/>
    </source>
</evidence>
<name>D8SSU7_SELML</name>
<feature type="compositionally biased region" description="Low complexity" evidence="1">
    <location>
        <begin position="1231"/>
        <end position="1260"/>
    </location>
</feature>
<feature type="compositionally biased region" description="Acidic residues" evidence="1">
    <location>
        <begin position="481"/>
        <end position="493"/>
    </location>
</feature>
<dbReference type="PANTHER" id="PTHR33414:SF1">
    <property type="entry name" value="PROTEIN PLASTID MOVEMENT IMPAIRED 1-RELATED 1"/>
    <property type="match status" value="1"/>
</dbReference>
<dbReference type="PROSITE" id="PS51840">
    <property type="entry name" value="C2_NT"/>
    <property type="match status" value="1"/>
</dbReference>
<dbReference type="HOGENOM" id="CLU_003931_0_0_1"/>
<gene>
    <name evidence="3" type="ORF">SELMODRAFT_446601</name>
</gene>
<feature type="compositionally biased region" description="Basic and acidic residues" evidence="1">
    <location>
        <begin position="520"/>
        <end position="548"/>
    </location>
</feature>
<feature type="compositionally biased region" description="Acidic residues" evidence="1">
    <location>
        <begin position="501"/>
        <end position="510"/>
    </location>
</feature>
<sequence length="1276" mass="137506">MKASKNPSGGGGGGGALLQELEALSQALYKAQIGQAPTTNPAPRREFDQMGHRRRVSEAVGRPQKAPPNPSALESRHSISDIGRKNTTGDKELDESLAEEEEIDAARLAGGGNHKKGFWNWKPLRALSHIGQQRFPCEFSAHVHSIDKLPSSMNGLRLQVQLRHRDTGVQTMPARASHGSTEFQEILHFRCTVYGSKSKSSGTIKYMAKSFTLSVVAMDVEELDLGKHQLDLSRILPSQESSGAAKPTATTAWNTSFKLSGKAKGSSLSVTFGYEILESGGGGSKIMGSSGRFGQSPAIRSGGAVSRSFNSLPNSPHGSKFHKKTSSSVADFGSPAASEPGNEHEDFAGMDQFKLDDPEEPPPPRPQGLPPPPPTFKAIPATSATANTTTRTSMDGVLSDHRRGKSLFPEIDAAIAPGTPGRSQEREEEQQQHAVEDVEQLDDAAEFGVVEKGVETSVLEEFSGSIAPMDRKESSVPDEPREVEEQEQQEDEQQQSLDYKFEEEDDEEENGATNDLQGHQVEEQESKEIDREGAAETVDRKKIDEEAENMDWKQQDYDWKQELERDYLFDSLKNPGWAARQESKSIKVADYDIKDRAGTDEKMVGDHDYDDEIVADEFLDMLQEGGGDGGGGGKEEEEEEESESPRALLLKQFEKESMLEGFGLEDDQAPKLQEDQEHKGGQAVEQARAPVAEKIVPEDWSYSDDDDKELASIMDAAESELQKATQAFRSKARAKMLEDAEAEALLQEWGLDEKIFHGSPPSSSSLNPEELQSLVPRSKLAEELPALAPGVGSSVPTADGGSLRSMDPALFESSVGERKKNNGKLVMHVSKPVVVPADMGASAMDVLRNFAAAGSESMAAQAMEAMPLEDITGKSVEQIALEGQVCLEESNRRYDAALLESNRLALEDGSSSKALAIPASSSALYQPSRAKKAITAQRSREAGEFVSLDELAPVAMEKIEQLAMQGLKIQCDMADEEAPYSVEASASVPLLKGSSSSSSLLLEAPSSDGMISMSLSLDEWMRLDAGLDDDEEASEKTRAVMAAHRAAHADEAATTADLVLNLSGDGDGGGGASGGGGKMGKTLTLAMLVQLRDPLRNFEPVGAPMMALVEAERVMVSPRPKLWKRVALKGNSEPELEDEEESTARAMDEEEDDRAAAMEAEPQFKVTGIHVAGLSSAVDEPSSMISSSSRSSSKKQAWGSQRQQQSGSRWLVANGMGKNPGGAIKHPLLRSSKSAAASKGKDQSSSLWSVSSSSSSPGVSRNPDVKFAKLGAKKRF</sequence>
<feature type="region of interest" description="Disordered" evidence="1">
    <location>
        <begin position="32"/>
        <end position="98"/>
    </location>
</feature>
<feature type="compositionally biased region" description="Basic and acidic residues" evidence="1">
    <location>
        <begin position="668"/>
        <end position="680"/>
    </location>
</feature>
<dbReference type="eggNOG" id="ENOG502QW28">
    <property type="taxonomic scope" value="Eukaryota"/>
</dbReference>
<feature type="compositionally biased region" description="Basic and acidic residues" evidence="1">
    <location>
        <begin position="469"/>
        <end position="480"/>
    </location>
</feature>
<dbReference type="Pfam" id="PF10358">
    <property type="entry name" value="NT-C2"/>
    <property type="match status" value="1"/>
</dbReference>
<accession>D8SSU7</accession>
<dbReference type="Proteomes" id="UP000001514">
    <property type="component" value="Unassembled WGS sequence"/>
</dbReference>
<feature type="compositionally biased region" description="Low complexity" evidence="1">
    <location>
        <begin position="1182"/>
        <end position="1191"/>
    </location>
</feature>
<dbReference type="AlphaFoldDB" id="D8SSU7"/>
<feature type="region of interest" description="Disordered" evidence="1">
    <location>
        <begin position="1130"/>
        <end position="1155"/>
    </location>
</feature>
<dbReference type="EMBL" id="GL377638">
    <property type="protein sequence ID" value="EFJ12641.1"/>
    <property type="molecule type" value="Genomic_DNA"/>
</dbReference>
<dbReference type="KEGG" id="smo:SELMODRAFT_446601"/>
<dbReference type="InterPro" id="IPR039614">
    <property type="entry name" value="PMI1-like"/>
</dbReference>
<dbReference type="PANTHER" id="PTHR33414">
    <property type="entry name" value="PROTEIN PLASTID MOVEMENT IMPAIRED 1-RELATED 1"/>
    <property type="match status" value="1"/>
</dbReference>
<feature type="domain" description="C2 NT-type" evidence="2">
    <location>
        <begin position="127"/>
        <end position="276"/>
    </location>
</feature>
<keyword evidence="4" id="KW-1185">Reference proteome</keyword>
<dbReference type="Pfam" id="PF21745">
    <property type="entry name" value="PMI1_PMIR1-2_C"/>
    <property type="match status" value="1"/>
</dbReference>
<dbReference type="FunCoup" id="D8SSU7">
    <property type="interactions" value="1608"/>
</dbReference>
<feature type="compositionally biased region" description="Basic and acidic residues" evidence="1">
    <location>
        <begin position="423"/>
        <end position="436"/>
    </location>
</feature>
<dbReference type="InterPro" id="IPR019448">
    <property type="entry name" value="NT-C2"/>
</dbReference>
<evidence type="ECO:0000313" key="3">
    <source>
        <dbReference type="EMBL" id="EFJ12641.1"/>
    </source>
</evidence>
<feature type="compositionally biased region" description="Low complexity" evidence="1">
    <location>
        <begin position="1199"/>
        <end position="1209"/>
    </location>
</feature>
<reference evidence="3 4" key="1">
    <citation type="journal article" date="2011" name="Science">
        <title>The Selaginella genome identifies genetic changes associated with the evolution of vascular plants.</title>
        <authorList>
            <person name="Banks J.A."/>
            <person name="Nishiyama T."/>
            <person name="Hasebe M."/>
            <person name="Bowman J.L."/>
            <person name="Gribskov M."/>
            <person name="dePamphilis C."/>
            <person name="Albert V.A."/>
            <person name="Aono N."/>
            <person name="Aoyama T."/>
            <person name="Ambrose B.A."/>
            <person name="Ashton N.W."/>
            <person name="Axtell M.J."/>
            <person name="Barker E."/>
            <person name="Barker M.S."/>
            <person name="Bennetzen J.L."/>
            <person name="Bonawitz N.D."/>
            <person name="Chapple C."/>
            <person name="Cheng C."/>
            <person name="Correa L.G."/>
            <person name="Dacre M."/>
            <person name="DeBarry J."/>
            <person name="Dreyer I."/>
            <person name="Elias M."/>
            <person name="Engstrom E.M."/>
            <person name="Estelle M."/>
            <person name="Feng L."/>
            <person name="Finet C."/>
            <person name="Floyd S.K."/>
            <person name="Frommer W.B."/>
            <person name="Fujita T."/>
            <person name="Gramzow L."/>
            <person name="Gutensohn M."/>
            <person name="Harholt J."/>
            <person name="Hattori M."/>
            <person name="Heyl A."/>
            <person name="Hirai T."/>
            <person name="Hiwatashi Y."/>
            <person name="Ishikawa M."/>
            <person name="Iwata M."/>
            <person name="Karol K.G."/>
            <person name="Koehler B."/>
            <person name="Kolukisaoglu U."/>
            <person name="Kubo M."/>
            <person name="Kurata T."/>
            <person name="Lalonde S."/>
            <person name="Li K."/>
            <person name="Li Y."/>
            <person name="Litt A."/>
            <person name="Lyons E."/>
            <person name="Manning G."/>
            <person name="Maruyama T."/>
            <person name="Michael T.P."/>
            <person name="Mikami K."/>
            <person name="Miyazaki S."/>
            <person name="Morinaga S."/>
            <person name="Murata T."/>
            <person name="Mueller-Roeber B."/>
            <person name="Nelson D.R."/>
            <person name="Obara M."/>
            <person name="Oguri Y."/>
            <person name="Olmstead R.G."/>
            <person name="Onodera N."/>
            <person name="Petersen B.L."/>
            <person name="Pils B."/>
            <person name="Prigge M."/>
            <person name="Rensing S.A."/>
            <person name="Riano-Pachon D.M."/>
            <person name="Roberts A.W."/>
            <person name="Sato Y."/>
            <person name="Scheller H.V."/>
            <person name="Schulz B."/>
            <person name="Schulz C."/>
            <person name="Shakirov E.V."/>
            <person name="Shibagaki N."/>
            <person name="Shinohara N."/>
            <person name="Shippen D.E."/>
            <person name="Soerensen I."/>
            <person name="Sotooka R."/>
            <person name="Sugimoto N."/>
            <person name="Sugita M."/>
            <person name="Sumikawa N."/>
            <person name="Tanurdzic M."/>
            <person name="Theissen G."/>
            <person name="Ulvskov P."/>
            <person name="Wakazuki S."/>
            <person name="Weng J.K."/>
            <person name="Willats W.W."/>
            <person name="Wipf D."/>
            <person name="Wolf P.G."/>
            <person name="Yang L."/>
            <person name="Zimmer A.D."/>
            <person name="Zhu Q."/>
            <person name="Mitros T."/>
            <person name="Hellsten U."/>
            <person name="Loque D."/>
            <person name="Otillar R."/>
            <person name="Salamov A."/>
            <person name="Schmutz J."/>
            <person name="Shapiro H."/>
            <person name="Lindquist E."/>
            <person name="Lucas S."/>
            <person name="Rokhsar D."/>
            <person name="Grigoriev I.V."/>
        </authorList>
    </citation>
    <scope>NUCLEOTIDE SEQUENCE [LARGE SCALE GENOMIC DNA]</scope>
</reference>
<dbReference type="OrthoDB" id="2019483at2759"/>
<feature type="region of interest" description="Disordered" evidence="1">
    <location>
        <begin position="284"/>
        <end position="548"/>
    </location>
</feature>
<protein>
    <recommendedName>
        <fullName evidence="2">C2 NT-type domain-containing protein</fullName>
    </recommendedName>
</protein>
<evidence type="ECO:0000313" key="4">
    <source>
        <dbReference type="Proteomes" id="UP000001514"/>
    </source>
</evidence>
<dbReference type="InParanoid" id="D8SSU7"/>
<dbReference type="Gramene" id="EFJ12641">
    <property type="protein sequence ID" value="EFJ12641"/>
    <property type="gene ID" value="SELMODRAFT_446601"/>
</dbReference>